<comment type="subcellular location">
    <subcellularLocation>
        <location evidence="1">Membrane</location>
    </subcellularLocation>
</comment>
<evidence type="ECO:0000256" key="2">
    <source>
        <dbReference type="ARBA" id="ARBA00008683"/>
    </source>
</evidence>
<evidence type="ECO:0000256" key="5">
    <source>
        <dbReference type="ARBA" id="ARBA00022825"/>
    </source>
</evidence>
<dbReference type="Pfam" id="PF01343">
    <property type="entry name" value="Peptidase_S49"/>
    <property type="match status" value="2"/>
</dbReference>
<gene>
    <name evidence="9" type="ORF">METZ01_LOCUS55683</name>
</gene>
<reference evidence="9" key="1">
    <citation type="submission" date="2018-05" db="EMBL/GenBank/DDBJ databases">
        <authorList>
            <person name="Lanie J.A."/>
            <person name="Ng W.-L."/>
            <person name="Kazmierczak K.M."/>
            <person name="Andrzejewski T.M."/>
            <person name="Davidsen T.M."/>
            <person name="Wayne K.J."/>
            <person name="Tettelin H."/>
            <person name="Glass J.I."/>
            <person name="Rusch D."/>
            <person name="Podicherti R."/>
            <person name="Tsui H.-C.T."/>
            <person name="Winkler M.E."/>
        </authorList>
    </citation>
    <scope>NUCLEOTIDE SEQUENCE</scope>
</reference>
<dbReference type="CDD" id="cd07023">
    <property type="entry name" value="S49_Sppa_N_C"/>
    <property type="match status" value="1"/>
</dbReference>
<protein>
    <recommendedName>
        <fullName evidence="8">Peptidase S49 domain-containing protein</fullName>
    </recommendedName>
</protein>
<name>A0A381SH83_9ZZZZ</name>
<dbReference type="PIRSF" id="PIRSF001217">
    <property type="entry name" value="Protease_4_SppA"/>
    <property type="match status" value="1"/>
</dbReference>
<sequence length="613" mass="67950">MKIKSIMSKFGRFLDATGLFAKRLVVFIILLIFIGVLFSSGSGDQQNEILDGSILSLDLQGYLVEEKTQSEFEAAFAEFSGELNNETLVSDVVNAIEMAKNDESISFLLLEMDDFLGGSPTKLQNVSDAIRDFKESEKKVIAYSDYGYNTPQYYLASLADEVHMHDYAAIFISGYRSYRTYYKSFFDKFYIDSNVFKVGEFKAFVEPYFRDNMSDESKNNIIEWISVLWSSYLEEVASAREIEIETLEKYIQSLDVVADESNDDLAVASLDMGLIDKLSNKREFRDYLYSLAPGEEDNEINIVGRNDYLNISQIESDYQIEENNVGLIIATGGIVDGSAGPGSIAGDDFIKLIRDAYEDESIKALVLRVDSGGGSAYASEVIADELEKFKSSGRPIVASMGGVAASGGYYISAPANQIFAEPHTITGSIGVGGFIPTFERALDQIGIHEDGYSTVDTTTSVTKTLTEKDKKLMQSGTDLVYKKFITKVGENRNMTIDEVDKIARGKVWIGQKALEIGLVDQLGTLAEAIDKAAELAELEKDTFGVKAIDRESQFEKIFGIPIAKTVIGIMKIMGINLNNSNLKVLNNLSNSMDELNSYNDPRGIYMNCFCELK</sequence>
<proteinExistence type="inferred from homology"/>
<evidence type="ECO:0000259" key="8">
    <source>
        <dbReference type="Pfam" id="PF01343"/>
    </source>
</evidence>
<dbReference type="Gene3D" id="3.90.226.10">
    <property type="entry name" value="2-enoyl-CoA Hydratase, Chain A, domain 1"/>
    <property type="match status" value="3"/>
</dbReference>
<comment type="similarity">
    <text evidence="2">Belongs to the peptidase S49 family.</text>
</comment>
<dbReference type="AlphaFoldDB" id="A0A381SH83"/>
<dbReference type="InterPro" id="IPR047272">
    <property type="entry name" value="S49_SppA_C"/>
</dbReference>
<evidence type="ECO:0000256" key="1">
    <source>
        <dbReference type="ARBA" id="ARBA00004370"/>
    </source>
</evidence>
<dbReference type="GO" id="GO:0016020">
    <property type="term" value="C:membrane"/>
    <property type="evidence" value="ECO:0007669"/>
    <property type="project" value="UniProtKB-SubCell"/>
</dbReference>
<dbReference type="CDD" id="cd07018">
    <property type="entry name" value="S49_SppA_67K_type"/>
    <property type="match status" value="1"/>
</dbReference>
<keyword evidence="7" id="KW-0812">Transmembrane</keyword>
<dbReference type="InterPro" id="IPR002142">
    <property type="entry name" value="Peptidase_S49"/>
</dbReference>
<dbReference type="PANTHER" id="PTHR33209">
    <property type="entry name" value="PROTEASE 4"/>
    <property type="match status" value="1"/>
</dbReference>
<dbReference type="EMBL" id="UINC01003045">
    <property type="protein sequence ID" value="SVA02829.1"/>
    <property type="molecule type" value="Genomic_DNA"/>
</dbReference>
<feature type="transmembrane region" description="Helical" evidence="7">
    <location>
        <begin position="20"/>
        <end position="38"/>
    </location>
</feature>
<dbReference type="GO" id="GO:0006465">
    <property type="term" value="P:signal peptide processing"/>
    <property type="evidence" value="ECO:0007669"/>
    <property type="project" value="InterPro"/>
</dbReference>
<dbReference type="InterPro" id="IPR047217">
    <property type="entry name" value="S49_SppA_67K_type_N"/>
</dbReference>
<dbReference type="NCBIfam" id="TIGR00705">
    <property type="entry name" value="SppA_67K"/>
    <property type="match status" value="1"/>
</dbReference>
<dbReference type="InterPro" id="IPR029045">
    <property type="entry name" value="ClpP/crotonase-like_dom_sf"/>
</dbReference>
<keyword evidence="7" id="KW-1133">Transmembrane helix</keyword>
<keyword evidence="6 7" id="KW-0472">Membrane</keyword>
<dbReference type="InterPro" id="IPR004635">
    <property type="entry name" value="Pept_S49_SppA"/>
</dbReference>
<organism evidence="9">
    <name type="scientific">marine metagenome</name>
    <dbReference type="NCBI Taxonomy" id="408172"/>
    <lineage>
        <taxon>unclassified sequences</taxon>
        <taxon>metagenomes</taxon>
        <taxon>ecological metagenomes</taxon>
    </lineage>
</organism>
<dbReference type="InterPro" id="IPR004634">
    <property type="entry name" value="Pept_S49_pIV"/>
</dbReference>
<accession>A0A381SH83</accession>
<evidence type="ECO:0000256" key="4">
    <source>
        <dbReference type="ARBA" id="ARBA00022801"/>
    </source>
</evidence>
<dbReference type="NCBIfam" id="TIGR00706">
    <property type="entry name" value="SppA_dom"/>
    <property type="match status" value="1"/>
</dbReference>
<dbReference type="GO" id="GO:0008236">
    <property type="term" value="F:serine-type peptidase activity"/>
    <property type="evidence" value="ECO:0007669"/>
    <property type="project" value="UniProtKB-KW"/>
</dbReference>
<dbReference type="PANTHER" id="PTHR33209:SF1">
    <property type="entry name" value="PEPTIDASE S49 DOMAIN-CONTAINING PROTEIN"/>
    <property type="match status" value="1"/>
</dbReference>
<dbReference type="Gene3D" id="6.20.330.10">
    <property type="match status" value="1"/>
</dbReference>
<evidence type="ECO:0000256" key="3">
    <source>
        <dbReference type="ARBA" id="ARBA00022670"/>
    </source>
</evidence>
<feature type="domain" description="Peptidase S49" evidence="8">
    <location>
        <begin position="389"/>
        <end position="538"/>
    </location>
</feature>
<keyword evidence="5" id="KW-0720">Serine protease</keyword>
<dbReference type="SUPFAM" id="SSF52096">
    <property type="entry name" value="ClpP/crotonase"/>
    <property type="match status" value="2"/>
</dbReference>
<keyword evidence="3" id="KW-0645">Protease</keyword>
<evidence type="ECO:0000256" key="6">
    <source>
        <dbReference type="ARBA" id="ARBA00023136"/>
    </source>
</evidence>
<evidence type="ECO:0000313" key="9">
    <source>
        <dbReference type="EMBL" id="SVA02829.1"/>
    </source>
</evidence>
<evidence type="ECO:0000256" key="7">
    <source>
        <dbReference type="SAM" id="Phobius"/>
    </source>
</evidence>
<keyword evidence="4" id="KW-0378">Hydrolase</keyword>
<feature type="domain" description="Peptidase S49" evidence="8">
    <location>
        <begin position="133"/>
        <end position="281"/>
    </location>
</feature>